<dbReference type="AlphaFoldDB" id="A0A3N4HW23"/>
<accession>A0A3N4HW23</accession>
<name>A0A3N4HW23_ASCIM</name>
<sequence>MEETTTDGDSPCNAIEWPWNMLDTKLHLRVAQCSEEEWAARVSKSQLEYYPEFCDQPRYYSDDWASSGNSTSPYWLPPAVISRPDGLLLVPDGSTPFPGNNDSPDESFRILESMEEYEAKHSLSALEEFDWSSVALDKAPAPTDIREAAYELLCFIPELFSLIANEIQRRHQTLISRTPKFKGFGLISARALRSKQMWSKSGRLAKMHESDYTDVYLCSLIMEFAKGLSRAPVDDGWYAVSLEREVGIARQPFVAPGQSDEYEAYCERQWRKRSARVLDSRTRMMRSRRVWLVYKAAVQLYLFMRDRVVPITLNMTPDTCGTSADPEKWAKMKLDFREVVAGFEDRFYMLLFIWELRAPSVESSLIQYCEDAPWEWRKRYQL</sequence>
<dbReference type="Proteomes" id="UP000275078">
    <property type="component" value="Unassembled WGS sequence"/>
</dbReference>
<gene>
    <name evidence="1" type="ORF">BJ508DRAFT_160742</name>
</gene>
<proteinExistence type="predicted"/>
<evidence type="ECO:0000313" key="2">
    <source>
        <dbReference type="Proteomes" id="UP000275078"/>
    </source>
</evidence>
<dbReference type="EMBL" id="ML119716">
    <property type="protein sequence ID" value="RPA78042.1"/>
    <property type="molecule type" value="Genomic_DNA"/>
</dbReference>
<reference evidence="1 2" key="1">
    <citation type="journal article" date="2018" name="Nat. Ecol. Evol.">
        <title>Pezizomycetes genomes reveal the molecular basis of ectomycorrhizal truffle lifestyle.</title>
        <authorList>
            <person name="Murat C."/>
            <person name="Payen T."/>
            <person name="Noel B."/>
            <person name="Kuo A."/>
            <person name="Morin E."/>
            <person name="Chen J."/>
            <person name="Kohler A."/>
            <person name="Krizsan K."/>
            <person name="Balestrini R."/>
            <person name="Da Silva C."/>
            <person name="Montanini B."/>
            <person name="Hainaut M."/>
            <person name="Levati E."/>
            <person name="Barry K.W."/>
            <person name="Belfiori B."/>
            <person name="Cichocki N."/>
            <person name="Clum A."/>
            <person name="Dockter R.B."/>
            <person name="Fauchery L."/>
            <person name="Guy J."/>
            <person name="Iotti M."/>
            <person name="Le Tacon F."/>
            <person name="Lindquist E.A."/>
            <person name="Lipzen A."/>
            <person name="Malagnac F."/>
            <person name="Mello A."/>
            <person name="Molinier V."/>
            <person name="Miyauchi S."/>
            <person name="Poulain J."/>
            <person name="Riccioni C."/>
            <person name="Rubini A."/>
            <person name="Sitrit Y."/>
            <person name="Splivallo R."/>
            <person name="Traeger S."/>
            <person name="Wang M."/>
            <person name="Zifcakova L."/>
            <person name="Wipf D."/>
            <person name="Zambonelli A."/>
            <person name="Paolocci F."/>
            <person name="Nowrousian M."/>
            <person name="Ottonello S."/>
            <person name="Baldrian P."/>
            <person name="Spatafora J.W."/>
            <person name="Henrissat B."/>
            <person name="Nagy L.G."/>
            <person name="Aury J.M."/>
            <person name="Wincker P."/>
            <person name="Grigoriev I.V."/>
            <person name="Bonfante P."/>
            <person name="Martin F.M."/>
        </authorList>
    </citation>
    <scope>NUCLEOTIDE SEQUENCE [LARGE SCALE GENOMIC DNA]</scope>
    <source>
        <strain evidence="1 2">RN42</strain>
    </source>
</reference>
<keyword evidence="2" id="KW-1185">Reference proteome</keyword>
<evidence type="ECO:0000313" key="1">
    <source>
        <dbReference type="EMBL" id="RPA78042.1"/>
    </source>
</evidence>
<protein>
    <submittedName>
        <fullName evidence="1">Uncharacterized protein</fullName>
    </submittedName>
</protein>
<organism evidence="1 2">
    <name type="scientific">Ascobolus immersus RN42</name>
    <dbReference type="NCBI Taxonomy" id="1160509"/>
    <lineage>
        <taxon>Eukaryota</taxon>
        <taxon>Fungi</taxon>
        <taxon>Dikarya</taxon>
        <taxon>Ascomycota</taxon>
        <taxon>Pezizomycotina</taxon>
        <taxon>Pezizomycetes</taxon>
        <taxon>Pezizales</taxon>
        <taxon>Ascobolaceae</taxon>
        <taxon>Ascobolus</taxon>
    </lineage>
</organism>